<dbReference type="EMBL" id="JBHTAT010000001">
    <property type="protein sequence ID" value="MFC7255534.1"/>
    <property type="molecule type" value="Genomic_DNA"/>
</dbReference>
<evidence type="ECO:0000313" key="3">
    <source>
        <dbReference type="Proteomes" id="UP001596434"/>
    </source>
</evidence>
<sequence>MSYPVTYYCPRCEAVVELEREGYLADKSVTPYPLEGWTYVGADEDVEAADGVRFVCGEDGTLRDDDASGCGEPFYLSYVRFEDGEAVEARPESEYVRLGR</sequence>
<dbReference type="GeneID" id="96953897"/>
<keyword evidence="3" id="KW-1185">Reference proteome</keyword>
<evidence type="ECO:0000259" key="1">
    <source>
        <dbReference type="Pfam" id="PF25923"/>
    </source>
</evidence>
<comment type="caution">
    <text evidence="2">The sequence shown here is derived from an EMBL/GenBank/DDBJ whole genome shotgun (WGS) entry which is preliminary data.</text>
</comment>
<organism evidence="2 3">
    <name type="scientific">Haloplanus litoreus</name>
    <dbReference type="NCBI Taxonomy" id="767515"/>
    <lineage>
        <taxon>Archaea</taxon>
        <taxon>Methanobacteriati</taxon>
        <taxon>Methanobacteriota</taxon>
        <taxon>Stenosarchaea group</taxon>
        <taxon>Halobacteria</taxon>
        <taxon>Halobacteriales</taxon>
        <taxon>Haloferacaceae</taxon>
        <taxon>Haloplanus</taxon>
    </lineage>
</organism>
<dbReference type="Proteomes" id="UP001596434">
    <property type="component" value="Unassembled WGS sequence"/>
</dbReference>
<accession>A0ABD5ZYR5</accession>
<feature type="domain" description="DUF7969" evidence="1">
    <location>
        <begin position="1"/>
        <end position="64"/>
    </location>
</feature>
<evidence type="ECO:0000313" key="2">
    <source>
        <dbReference type="EMBL" id="MFC7255534.1"/>
    </source>
</evidence>
<dbReference type="Pfam" id="PF25923">
    <property type="entry name" value="DUF7969"/>
    <property type="match status" value="1"/>
</dbReference>
<gene>
    <name evidence="2" type="ORF">ACFQKE_09565</name>
</gene>
<dbReference type="RefSeq" id="WP_379703762.1">
    <property type="nucleotide sequence ID" value="NZ_JBHTAT010000001.1"/>
</dbReference>
<name>A0ABD5ZYR5_9EURY</name>
<dbReference type="AlphaFoldDB" id="A0ABD5ZYR5"/>
<reference evidence="2 3" key="1">
    <citation type="journal article" date="2019" name="Int. J. Syst. Evol. Microbiol.">
        <title>The Global Catalogue of Microorganisms (GCM) 10K type strain sequencing project: providing services to taxonomists for standard genome sequencing and annotation.</title>
        <authorList>
            <consortium name="The Broad Institute Genomics Platform"/>
            <consortium name="The Broad Institute Genome Sequencing Center for Infectious Disease"/>
            <person name="Wu L."/>
            <person name="Ma J."/>
        </authorList>
    </citation>
    <scope>NUCLEOTIDE SEQUENCE [LARGE SCALE GENOMIC DNA]</scope>
    <source>
        <strain evidence="2 3">GX21</strain>
    </source>
</reference>
<protein>
    <recommendedName>
        <fullName evidence="1">DUF7969 domain-containing protein</fullName>
    </recommendedName>
</protein>
<proteinExistence type="predicted"/>
<dbReference type="InterPro" id="IPR058275">
    <property type="entry name" value="DUF7969"/>
</dbReference>